<proteinExistence type="predicted"/>
<dbReference type="EMBL" id="CAJMWX010000710">
    <property type="protein sequence ID" value="CAE6423977.1"/>
    <property type="molecule type" value="Genomic_DNA"/>
</dbReference>
<gene>
    <name evidence="3" type="ORF">RDB_LOCUS26092</name>
</gene>
<feature type="domain" description="DUF7025" evidence="2">
    <location>
        <begin position="59"/>
        <end position="147"/>
    </location>
</feature>
<evidence type="ECO:0000256" key="1">
    <source>
        <dbReference type="SAM" id="MobiDB-lite"/>
    </source>
</evidence>
<dbReference type="AlphaFoldDB" id="A0A8H2XD08"/>
<feature type="non-terminal residue" evidence="3">
    <location>
        <position position="1"/>
    </location>
</feature>
<dbReference type="PANTHER" id="PTHR46411:SF3">
    <property type="entry name" value="AAA+ ATPASE DOMAIN-CONTAINING PROTEIN"/>
    <property type="match status" value="1"/>
</dbReference>
<name>A0A8H2XD08_9AGAM</name>
<comment type="caution">
    <text evidence="3">The sequence shown here is derived from an EMBL/GenBank/DDBJ whole genome shotgun (WGS) entry which is preliminary data.</text>
</comment>
<organism evidence="3 4">
    <name type="scientific">Rhizoctonia solani</name>
    <dbReference type="NCBI Taxonomy" id="456999"/>
    <lineage>
        <taxon>Eukaryota</taxon>
        <taxon>Fungi</taxon>
        <taxon>Dikarya</taxon>
        <taxon>Basidiomycota</taxon>
        <taxon>Agaricomycotina</taxon>
        <taxon>Agaricomycetes</taxon>
        <taxon>Cantharellales</taxon>
        <taxon>Ceratobasidiaceae</taxon>
        <taxon>Rhizoctonia</taxon>
    </lineage>
</organism>
<dbReference type="Pfam" id="PF22942">
    <property type="entry name" value="DUF7025"/>
    <property type="match status" value="1"/>
</dbReference>
<evidence type="ECO:0000313" key="3">
    <source>
        <dbReference type="EMBL" id="CAE6423977.1"/>
    </source>
</evidence>
<dbReference type="PANTHER" id="PTHR46411">
    <property type="entry name" value="FAMILY ATPASE, PUTATIVE-RELATED"/>
    <property type="match status" value="1"/>
</dbReference>
<reference evidence="3" key="1">
    <citation type="submission" date="2021-01" db="EMBL/GenBank/DDBJ databases">
        <authorList>
            <person name="Kaushik A."/>
        </authorList>
    </citation>
    <scope>NUCLEOTIDE SEQUENCE</scope>
    <source>
        <strain evidence="3">AG4-R118</strain>
    </source>
</reference>
<feature type="region of interest" description="Disordered" evidence="1">
    <location>
        <begin position="1"/>
        <end position="31"/>
    </location>
</feature>
<accession>A0A8H2XD08</accession>
<protein>
    <recommendedName>
        <fullName evidence="2">DUF7025 domain-containing protein</fullName>
    </recommendedName>
</protein>
<dbReference type="InterPro" id="IPR054289">
    <property type="entry name" value="DUF7025"/>
</dbReference>
<evidence type="ECO:0000259" key="2">
    <source>
        <dbReference type="Pfam" id="PF22942"/>
    </source>
</evidence>
<dbReference type="Proteomes" id="UP000663888">
    <property type="component" value="Unassembled WGS sequence"/>
</dbReference>
<evidence type="ECO:0000313" key="4">
    <source>
        <dbReference type="Proteomes" id="UP000663888"/>
    </source>
</evidence>
<sequence>MSLMPSTDAGPDEAPIRPSSPANTVPPPIDTKPPLTVPEQLWLLLNFIEFHFKETIEELERLKSDGYMSYKLLWAICAPGDIVESKDPASEYPVGVRVESWNYGNDGSNFTIQGATYAWDGKVFKQDIAPVEIAFFKGLMKIDQVPIRVMTDQVKQQLI</sequence>